<dbReference type="Proteomes" id="UP000326289">
    <property type="component" value="Unassembled WGS sequence"/>
</dbReference>
<evidence type="ECO:0000256" key="1">
    <source>
        <dbReference type="SAM" id="Phobius"/>
    </source>
</evidence>
<protein>
    <submittedName>
        <fullName evidence="2">Uncharacterized protein</fullName>
    </submittedName>
</protein>
<dbReference type="EMBL" id="ML732882">
    <property type="protein sequence ID" value="KAB8267975.1"/>
    <property type="molecule type" value="Genomic_DNA"/>
</dbReference>
<keyword evidence="1" id="KW-0472">Membrane</keyword>
<keyword evidence="3" id="KW-1185">Reference proteome</keyword>
<dbReference type="AlphaFoldDB" id="A0A5N6INQ0"/>
<keyword evidence="1" id="KW-0812">Transmembrane</keyword>
<sequence>MDLHQILPALLLILYIHYPPGVHTYYFFKGRKKNTHTHTQVIGYQKGTHEQRH</sequence>
<keyword evidence="1" id="KW-1133">Transmembrane helix</keyword>
<proteinExistence type="predicted"/>
<organism evidence="2 3">
    <name type="scientific">Aspergillus minisclerotigenes</name>
    <dbReference type="NCBI Taxonomy" id="656917"/>
    <lineage>
        <taxon>Eukaryota</taxon>
        <taxon>Fungi</taxon>
        <taxon>Dikarya</taxon>
        <taxon>Ascomycota</taxon>
        <taxon>Pezizomycotina</taxon>
        <taxon>Eurotiomycetes</taxon>
        <taxon>Eurotiomycetidae</taxon>
        <taxon>Eurotiales</taxon>
        <taxon>Aspergillaceae</taxon>
        <taxon>Aspergillus</taxon>
        <taxon>Aspergillus subgen. Circumdati</taxon>
    </lineage>
</organism>
<evidence type="ECO:0000313" key="3">
    <source>
        <dbReference type="Proteomes" id="UP000326289"/>
    </source>
</evidence>
<gene>
    <name evidence="2" type="ORF">BDV30DRAFT_219103</name>
</gene>
<reference evidence="2 3" key="1">
    <citation type="submission" date="2019-04" db="EMBL/GenBank/DDBJ databases">
        <title>Fungal friends and foes A comparative genomics study of 23 Aspergillus species from section Flavi.</title>
        <authorList>
            <consortium name="DOE Joint Genome Institute"/>
            <person name="Kjaerbolling I."/>
            <person name="Vesth T.C."/>
            <person name="Frisvad J.C."/>
            <person name="Nybo J.L."/>
            <person name="Theobald S."/>
            <person name="Kildgaard S."/>
            <person name="Petersen T.I."/>
            <person name="Kuo A."/>
            <person name="Sato A."/>
            <person name="Lyhne E.K."/>
            <person name="Kogle M.E."/>
            <person name="Wiebenga A."/>
            <person name="Kun R.S."/>
            <person name="Lubbers R.J."/>
            <person name="Makela M.R."/>
            <person name="Barry K."/>
            <person name="Chovatia M."/>
            <person name="Clum A."/>
            <person name="Daum C."/>
            <person name="Haridas S."/>
            <person name="He G."/>
            <person name="LaButti K."/>
            <person name="Lipzen A."/>
            <person name="Mondo S."/>
            <person name="Pangilinan J."/>
            <person name="Riley R."/>
            <person name="Salamov A."/>
            <person name="Simmons B.A."/>
            <person name="Magnuson J.K."/>
            <person name="Henrissat B."/>
            <person name="Mortensen U.H."/>
            <person name="Larsen T.O."/>
            <person name="De vries R.P."/>
            <person name="Grigoriev I.V."/>
            <person name="Machida M."/>
            <person name="Baker S.E."/>
            <person name="Andersen M.R."/>
        </authorList>
    </citation>
    <scope>NUCLEOTIDE SEQUENCE [LARGE SCALE GENOMIC DNA]</scope>
    <source>
        <strain evidence="2 3">CBS 117635</strain>
    </source>
</reference>
<evidence type="ECO:0000313" key="2">
    <source>
        <dbReference type="EMBL" id="KAB8267975.1"/>
    </source>
</evidence>
<accession>A0A5N6INQ0</accession>
<name>A0A5N6INQ0_9EURO</name>
<feature type="transmembrane region" description="Helical" evidence="1">
    <location>
        <begin position="6"/>
        <end position="28"/>
    </location>
</feature>